<sequence length="283" mass="31440">MRIMQKPTCYFICNKLASCQAKAAPRLGARVFGVVTFSSAAMQTTTCFVVVIQLFAGSFQADILDQVAKESKTVFLESTIAGVQVRQCSCDKQRECVIEMKKQAAECLDPCWSQFRQITTHPEDLRSCLDGKDNLLQSFLTCFEQHVDSCVGSENGPHIPKTNISELFRLGELAITSKADSLGNAVSGPMKRILDAAGDFAVCVKDCFLAKNKYGFCFDRKNCQPLIIERKAKKTFRRCTRTINWKKEAGELCDCSVNAGISDLKQYCSVLRVIADRQARSGH</sequence>
<dbReference type="PANTHER" id="PTHR34401">
    <property type="entry name" value="PROTEIN CBG12388-RELATED"/>
    <property type="match status" value="1"/>
</dbReference>
<dbReference type="OrthoDB" id="5774418at2759"/>
<keyword evidence="2" id="KW-1185">Reference proteome</keyword>
<organism evidence="1 2">
    <name type="scientific">Toxocara canis</name>
    <name type="common">Canine roundworm</name>
    <dbReference type="NCBI Taxonomy" id="6265"/>
    <lineage>
        <taxon>Eukaryota</taxon>
        <taxon>Metazoa</taxon>
        <taxon>Ecdysozoa</taxon>
        <taxon>Nematoda</taxon>
        <taxon>Chromadorea</taxon>
        <taxon>Rhabditida</taxon>
        <taxon>Spirurina</taxon>
        <taxon>Ascaridomorpha</taxon>
        <taxon>Ascaridoidea</taxon>
        <taxon>Toxocaridae</taxon>
        <taxon>Toxocara</taxon>
    </lineage>
</organism>
<dbReference type="Proteomes" id="UP000031036">
    <property type="component" value="Unassembled WGS sequence"/>
</dbReference>
<comment type="caution">
    <text evidence="1">The sequence shown here is derived from an EMBL/GenBank/DDBJ whole genome shotgun (WGS) entry which is preliminary data.</text>
</comment>
<gene>
    <name evidence="1" type="ORF">Tcan_13281</name>
</gene>
<reference evidence="1 2" key="1">
    <citation type="submission" date="2014-11" db="EMBL/GenBank/DDBJ databases">
        <title>Genetic blueprint of the zoonotic pathogen Toxocara canis.</title>
        <authorList>
            <person name="Zhu X.-Q."/>
            <person name="Korhonen P.K."/>
            <person name="Cai H."/>
            <person name="Young N.D."/>
            <person name="Nejsum P."/>
            <person name="von Samson-Himmelstjerna G."/>
            <person name="Boag P.R."/>
            <person name="Tan P."/>
            <person name="Li Q."/>
            <person name="Min J."/>
            <person name="Yang Y."/>
            <person name="Wang X."/>
            <person name="Fang X."/>
            <person name="Hall R.S."/>
            <person name="Hofmann A."/>
            <person name="Sternberg P.W."/>
            <person name="Jex A.R."/>
            <person name="Gasser R.B."/>
        </authorList>
    </citation>
    <scope>NUCLEOTIDE SEQUENCE [LARGE SCALE GENOMIC DNA]</scope>
    <source>
        <strain evidence="1">PN_DK_2014</strain>
    </source>
</reference>
<evidence type="ECO:0000313" key="2">
    <source>
        <dbReference type="Proteomes" id="UP000031036"/>
    </source>
</evidence>
<dbReference type="EMBL" id="JPKZ01000761">
    <property type="protein sequence ID" value="KHN85537.1"/>
    <property type="molecule type" value="Genomic_DNA"/>
</dbReference>
<dbReference type="OMA" id="NWKREAG"/>
<dbReference type="PANTHER" id="PTHR34401:SF6">
    <property type="entry name" value="DUF19 DOMAIN-CONTAINING PROTEIN"/>
    <property type="match status" value="1"/>
</dbReference>
<protein>
    <submittedName>
        <fullName evidence="1">Uncharacterized protein</fullName>
    </submittedName>
</protein>
<proteinExistence type="predicted"/>
<name>A0A0B2VW04_TOXCA</name>
<dbReference type="AlphaFoldDB" id="A0A0B2VW04"/>
<evidence type="ECO:0000313" key="1">
    <source>
        <dbReference type="EMBL" id="KHN85537.1"/>
    </source>
</evidence>
<accession>A0A0B2VW04</accession>